<reference evidence="1" key="1">
    <citation type="submission" date="2021-01" db="EMBL/GenBank/DDBJ databases">
        <authorList>
            <person name="Sun Q."/>
        </authorList>
    </citation>
    <scope>NUCLEOTIDE SEQUENCE</scope>
    <source>
        <strain evidence="1">YIM B02566</strain>
    </source>
</reference>
<accession>A0ACC5R7Q0</accession>
<organism evidence="1 2">
    <name type="scientific">Taklimakanibacter albus</name>
    <dbReference type="NCBI Taxonomy" id="2800327"/>
    <lineage>
        <taxon>Bacteria</taxon>
        <taxon>Pseudomonadati</taxon>
        <taxon>Pseudomonadota</taxon>
        <taxon>Alphaproteobacteria</taxon>
        <taxon>Hyphomicrobiales</taxon>
        <taxon>Aestuariivirgaceae</taxon>
        <taxon>Taklimakanibacter</taxon>
    </lineage>
</organism>
<keyword evidence="2" id="KW-1185">Reference proteome</keyword>
<name>A0ACC5R7Q0_9HYPH</name>
<evidence type="ECO:0000313" key="1">
    <source>
        <dbReference type="EMBL" id="MBK1868647.1"/>
    </source>
</evidence>
<dbReference type="EMBL" id="JAENHL010000007">
    <property type="protein sequence ID" value="MBK1868647.1"/>
    <property type="molecule type" value="Genomic_DNA"/>
</dbReference>
<protein>
    <submittedName>
        <fullName evidence="1">Amidase</fullName>
    </submittedName>
</protein>
<gene>
    <name evidence="1" type="ORF">JHL16_19990</name>
</gene>
<comment type="caution">
    <text evidence="1">The sequence shown here is derived from an EMBL/GenBank/DDBJ whole genome shotgun (WGS) entry which is preliminary data.</text>
</comment>
<proteinExistence type="predicted"/>
<sequence>MTDDDLCYLPAGQALKLFRARKLSPVELLNAQIARAEEVNPAINCFTDRYFEEALAQAKAAEAVYAKRSGQPRPLEGVSLAVKDAQRLKGKRTTHGSLIFIDNIDDHSDPMIERLTAAGAIVHARTTTPEFCLSGACHSRAWGTTHNPFNTDYGPGGSSGGSGAALASGLTTLATGTDIGGSIRIPSSACGTVGFKPPHGRNPDGAPNCFDRYNHCGPMTRSVGDAALMQSIIAGPHPLDHDSLREKVVLPERANSLKGYKVAYSIDFDYVNVDPDVRKNTLKALGLFRALGAEVKEVSLGWTSDVETNALHWYNAMDFGRQTVWWKKTHGHLMTDYALKMAEAIEKTTGIDDVHKAWAQSHRMYQTFGPVLEEHDFFVCPTLNLPAVHADHDPWDPDFRVNGVKADGEYGWVMTHQFNMLHNCPVMAVPSGFAGSGVPTGIQIVGRTFDDATVFKAALAYEKAAGGWFIDRKGRPKL</sequence>
<evidence type="ECO:0000313" key="2">
    <source>
        <dbReference type="Proteomes" id="UP000616151"/>
    </source>
</evidence>
<dbReference type="Proteomes" id="UP000616151">
    <property type="component" value="Unassembled WGS sequence"/>
</dbReference>